<feature type="non-terminal residue" evidence="1">
    <location>
        <position position="1"/>
    </location>
</feature>
<keyword evidence="2" id="KW-1185">Reference proteome</keyword>
<gene>
    <name evidence="1" type="ORF">KUCAC02_004246</name>
</gene>
<organism evidence="1 2">
    <name type="scientific">Chaenocephalus aceratus</name>
    <name type="common">Blackfin icefish</name>
    <name type="synonym">Chaenichthys aceratus</name>
    <dbReference type="NCBI Taxonomy" id="36190"/>
    <lineage>
        <taxon>Eukaryota</taxon>
        <taxon>Metazoa</taxon>
        <taxon>Chordata</taxon>
        <taxon>Craniata</taxon>
        <taxon>Vertebrata</taxon>
        <taxon>Euteleostomi</taxon>
        <taxon>Actinopterygii</taxon>
        <taxon>Neopterygii</taxon>
        <taxon>Teleostei</taxon>
        <taxon>Neoteleostei</taxon>
        <taxon>Acanthomorphata</taxon>
        <taxon>Eupercaria</taxon>
        <taxon>Perciformes</taxon>
        <taxon>Notothenioidei</taxon>
        <taxon>Channichthyidae</taxon>
        <taxon>Chaenocephalus</taxon>
    </lineage>
</organism>
<proteinExistence type="predicted"/>
<sequence>PSPHPSTVKKTYGRIKNECANVFFAGETIGRVPALRHVGLFISSHLTPPPPPRLTSAIRITNPDLWNR</sequence>
<reference evidence="1" key="1">
    <citation type="submission" date="2022-05" db="EMBL/GenBank/DDBJ databases">
        <title>Chromosome-level genome of Chaenocephalus aceratus.</title>
        <authorList>
            <person name="Park H."/>
        </authorList>
    </citation>
    <scope>NUCLEOTIDE SEQUENCE</scope>
    <source>
        <strain evidence="1">KU_202001</strain>
    </source>
</reference>
<dbReference type="Proteomes" id="UP001057452">
    <property type="component" value="Chromosome 10"/>
</dbReference>
<evidence type="ECO:0000313" key="1">
    <source>
        <dbReference type="EMBL" id="KAI4818959.1"/>
    </source>
</evidence>
<dbReference type="EMBL" id="CM043794">
    <property type="protein sequence ID" value="KAI4818959.1"/>
    <property type="molecule type" value="Genomic_DNA"/>
</dbReference>
<protein>
    <submittedName>
        <fullName evidence="1">Uncharacterized protein</fullName>
    </submittedName>
</protein>
<comment type="caution">
    <text evidence="1">The sequence shown here is derived from an EMBL/GenBank/DDBJ whole genome shotgun (WGS) entry which is preliminary data.</text>
</comment>
<name>A0ACB9WYL7_CHAAC</name>
<evidence type="ECO:0000313" key="2">
    <source>
        <dbReference type="Proteomes" id="UP001057452"/>
    </source>
</evidence>
<accession>A0ACB9WYL7</accession>
<feature type="non-terminal residue" evidence="1">
    <location>
        <position position="68"/>
    </location>
</feature>